<dbReference type="AlphaFoldDB" id="A0A9P4INK4"/>
<dbReference type="EMBL" id="ML978121">
    <property type="protein sequence ID" value="KAF2104399.1"/>
    <property type="molecule type" value="Genomic_DNA"/>
</dbReference>
<accession>A0A9P4INK4</accession>
<name>A0A9P4INK4_9PEZI</name>
<protein>
    <submittedName>
        <fullName evidence="1">Uncharacterized protein</fullName>
    </submittedName>
</protein>
<evidence type="ECO:0000313" key="1">
    <source>
        <dbReference type="EMBL" id="KAF2104399.1"/>
    </source>
</evidence>
<keyword evidence="2" id="KW-1185">Reference proteome</keyword>
<gene>
    <name evidence="1" type="ORF">NA57DRAFT_70606</name>
</gene>
<organism evidence="1 2">
    <name type="scientific">Rhizodiscina lignyota</name>
    <dbReference type="NCBI Taxonomy" id="1504668"/>
    <lineage>
        <taxon>Eukaryota</taxon>
        <taxon>Fungi</taxon>
        <taxon>Dikarya</taxon>
        <taxon>Ascomycota</taxon>
        <taxon>Pezizomycotina</taxon>
        <taxon>Dothideomycetes</taxon>
        <taxon>Pleosporomycetidae</taxon>
        <taxon>Aulographales</taxon>
        <taxon>Rhizodiscinaceae</taxon>
        <taxon>Rhizodiscina</taxon>
    </lineage>
</organism>
<dbReference type="Proteomes" id="UP000799772">
    <property type="component" value="Unassembled WGS sequence"/>
</dbReference>
<sequence length="247" mass="28713">MSDSYIPASTVEPSSPHRYRIFVVPFVTPIVSNLGRHWRLSQGHLDRHQAARAYKWGIWLERWPYSRNGYLFKLDGVYFKAFFRQAEPNRVLRILYEHGALPLDIEVVRVQLMERAIGMALIGQLELKEIPDQCFTALANILRKGPKRGESPYEQDDVSWLQEVLGEFQKMGWLSMDQTNCYTCLQVIDSIRYKADREWLLKYLSIGWQYSPGNIFDSNIPVWKPTTVEIALEPEVIEALKTQGVSF</sequence>
<proteinExistence type="predicted"/>
<evidence type="ECO:0000313" key="2">
    <source>
        <dbReference type="Proteomes" id="UP000799772"/>
    </source>
</evidence>
<comment type="caution">
    <text evidence="1">The sequence shown here is derived from an EMBL/GenBank/DDBJ whole genome shotgun (WGS) entry which is preliminary data.</text>
</comment>
<reference evidence="1" key="1">
    <citation type="journal article" date="2020" name="Stud. Mycol.">
        <title>101 Dothideomycetes genomes: a test case for predicting lifestyles and emergence of pathogens.</title>
        <authorList>
            <person name="Haridas S."/>
            <person name="Albert R."/>
            <person name="Binder M."/>
            <person name="Bloem J."/>
            <person name="Labutti K."/>
            <person name="Salamov A."/>
            <person name="Andreopoulos B."/>
            <person name="Baker S."/>
            <person name="Barry K."/>
            <person name="Bills G."/>
            <person name="Bluhm B."/>
            <person name="Cannon C."/>
            <person name="Castanera R."/>
            <person name="Culley D."/>
            <person name="Daum C."/>
            <person name="Ezra D."/>
            <person name="Gonzalez J."/>
            <person name="Henrissat B."/>
            <person name="Kuo A."/>
            <person name="Liang C."/>
            <person name="Lipzen A."/>
            <person name="Lutzoni F."/>
            <person name="Magnuson J."/>
            <person name="Mondo S."/>
            <person name="Nolan M."/>
            <person name="Ohm R."/>
            <person name="Pangilinan J."/>
            <person name="Park H.-J."/>
            <person name="Ramirez L."/>
            <person name="Alfaro M."/>
            <person name="Sun H."/>
            <person name="Tritt A."/>
            <person name="Yoshinaga Y."/>
            <person name="Zwiers L.-H."/>
            <person name="Turgeon B."/>
            <person name="Goodwin S."/>
            <person name="Spatafora J."/>
            <person name="Crous P."/>
            <person name="Grigoriev I."/>
        </authorList>
    </citation>
    <scope>NUCLEOTIDE SEQUENCE</scope>
    <source>
        <strain evidence="1">CBS 133067</strain>
    </source>
</reference>